<gene>
    <name evidence="1" type="ORF">PDIGIT_LOCUS833</name>
</gene>
<organism evidence="1 2">
    <name type="scientific">Periconia digitata</name>
    <dbReference type="NCBI Taxonomy" id="1303443"/>
    <lineage>
        <taxon>Eukaryota</taxon>
        <taxon>Fungi</taxon>
        <taxon>Dikarya</taxon>
        <taxon>Ascomycota</taxon>
        <taxon>Pezizomycotina</taxon>
        <taxon>Dothideomycetes</taxon>
        <taxon>Pleosporomycetidae</taxon>
        <taxon>Pleosporales</taxon>
        <taxon>Massarineae</taxon>
        <taxon>Periconiaceae</taxon>
        <taxon>Periconia</taxon>
    </lineage>
</organism>
<evidence type="ECO:0000313" key="2">
    <source>
        <dbReference type="Proteomes" id="UP001152607"/>
    </source>
</evidence>
<dbReference type="Proteomes" id="UP001152607">
    <property type="component" value="Unassembled WGS sequence"/>
</dbReference>
<reference evidence="1" key="1">
    <citation type="submission" date="2023-01" db="EMBL/GenBank/DDBJ databases">
        <authorList>
            <person name="Van Ghelder C."/>
            <person name="Rancurel C."/>
        </authorList>
    </citation>
    <scope>NUCLEOTIDE SEQUENCE</scope>
    <source>
        <strain evidence="1">CNCM I-4278</strain>
    </source>
</reference>
<sequence>MAPWRLLPGPSIGCIHCFRHWQMRPSPMTGYSRHAERTRAWFGRDEVVRRRMRAWRSFNVRFKPPVGWMDGRMDRVAAVAQLAEAMRDTERRSSTGSLNQPSLVWSCLVLYVLLVQLHVWWAYASFDDIYQSSRFSLYISLSLPRSVSLPVRSYTVDVHTDKQNSKHVNRCRAGTKSDICRPLYGSLP</sequence>
<name>A0A9W4U1Q9_9PLEO</name>
<protein>
    <submittedName>
        <fullName evidence="1">Uncharacterized protein</fullName>
    </submittedName>
</protein>
<proteinExistence type="predicted"/>
<accession>A0A9W4U1Q9</accession>
<keyword evidence="2" id="KW-1185">Reference proteome</keyword>
<dbReference type="EMBL" id="CAOQHR010000001">
    <property type="protein sequence ID" value="CAI6247522.1"/>
    <property type="molecule type" value="Genomic_DNA"/>
</dbReference>
<evidence type="ECO:0000313" key="1">
    <source>
        <dbReference type="EMBL" id="CAI6247522.1"/>
    </source>
</evidence>
<comment type="caution">
    <text evidence="1">The sequence shown here is derived from an EMBL/GenBank/DDBJ whole genome shotgun (WGS) entry which is preliminary data.</text>
</comment>
<dbReference type="AlphaFoldDB" id="A0A9W4U1Q9"/>